<gene>
    <name evidence="3" type="ORF">EV186_10390</name>
</gene>
<organism evidence="3 4">
    <name type="scientific">Labedaea rhizosphaerae</name>
    <dbReference type="NCBI Taxonomy" id="598644"/>
    <lineage>
        <taxon>Bacteria</taxon>
        <taxon>Bacillati</taxon>
        <taxon>Actinomycetota</taxon>
        <taxon>Actinomycetes</taxon>
        <taxon>Pseudonocardiales</taxon>
        <taxon>Pseudonocardiaceae</taxon>
        <taxon>Labedaea</taxon>
    </lineage>
</organism>
<keyword evidence="1" id="KW-0812">Transmembrane</keyword>
<feature type="domain" description="Band 7" evidence="2">
    <location>
        <begin position="49"/>
        <end position="292"/>
    </location>
</feature>
<feature type="transmembrane region" description="Helical" evidence="1">
    <location>
        <begin position="26"/>
        <end position="47"/>
    </location>
</feature>
<dbReference type="GO" id="GO:0006508">
    <property type="term" value="P:proteolysis"/>
    <property type="evidence" value="ECO:0007669"/>
    <property type="project" value="UniProtKB-KW"/>
</dbReference>
<reference evidence="3 4" key="1">
    <citation type="submission" date="2019-03" db="EMBL/GenBank/DDBJ databases">
        <title>Genomic Encyclopedia of Type Strains, Phase IV (KMG-IV): sequencing the most valuable type-strain genomes for metagenomic binning, comparative biology and taxonomic classification.</title>
        <authorList>
            <person name="Goeker M."/>
        </authorList>
    </citation>
    <scope>NUCLEOTIDE SEQUENCE [LARGE SCALE GENOMIC DNA]</scope>
    <source>
        <strain evidence="3 4">DSM 45361</strain>
    </source>
</reference>
<dbReference type="InterPro" id="IPR001107">
    <property type="entry name" value="Band_7"/>
</dbReference>
<keyword evidence="3" id="KW-0645">Protease</keyword>
<evidence type="ECO:0000313" key="4">
    <source>
        <dbReference type="Proteomes" id="UP000295444"/>
    </source>
</evidence>
<dbReference type="EMBL" id="SNXZ01000003">
    <property type="protein sequence ID" value="TDP97130.1"/>
    <property type="molecule type" value="Genomic_DNA"/>
</dbReference>
<dbReference type="Pfam" id="PF01145">
    <property type="entry name" value="Band_7"/>
    <property type="match status" value="1"/>
</dbReference>
<comment type="caution">
    <text evidence="3">The sequence shown here is derived from an EMBL/GenBank/DDBJ whole genome shotgun (WGS) entry which is preliminary data.</text>
</comment>
<protein>
    <submittedName>
        <fullName evidence="3">Regulator of protease activity HflC (Stomatin/prohibitin superfamily)</fullName>
    </submittedName>
</protein>
<name>A0A4R6SB18_LABRH</name>
<dbReference type="Proteomes" id="UP000295444">
    <property type="component" value="Unassembled WGS sequence"/>
</dbReference>
<evidence type="ECO:0000256" key="1">
    <source>
        <dbReference type="SAM" id="Phobius"/>
    </source>
</evidence>
<dbReference type="RefSeq" id="WP_208115664.1">
    <property type="nucleotide sequence ID" value="NZ_SNXZ01000003.1"/>
</dbReference>
<keyword evidence="4" id="KW-1185">Reference proteome</keyword>
<keyword evidence="1" id="KW-0472">Membrane</keyword>
<dbReference type="AlphaFoldDB" id="A0A4R6SB18"/>
<sequence>MDTKNVRSKLPGVRFGGMRLGRGRRLLLVVTALAVVIPAIIGAIGGFTKTNGGEVAVVRNGGWLDDNKIREVIDPGSSVTWSGWWSVVHRYPAQQRFYTITSTGNGDRTGVDVVTVPSSDGVNMGIEGTFYFNLNLDHNVLMEFDNKFGTRQFRGADGAMRNAWDGDEGWSSFLDQIIRPVIDNDLREQVNSFRCAELVSSCALVQNQGGKPQPAGGQSSNGNIAKVQNAINTSLQQDIRSTLGGDYLTNIHFNLSRVTLPESVQAAVDKAQAAYAQVSESQARVSQAQADAQANEARQRGYNACPACAQIDVMKAIPPNVTVYAPGANASVPLTGH</sequence>
<keyword evidence="3" id="KW-0378">Hydrolase</keyword>
<evidence type="ECO:0000313" key="3">
    <source>
        <dbReference type="EMBL" id="TDP97130.1"/>
    </source>
</evidence>
<accession>A0A4R6SB18</accession>
<proteinExistence type="predicted"/>
<keyword evidence="1" id="KW-1133">Transmembrane helix</keyword>
<evidence type="ECO:0000259" key="2">
    <source>
        <dbReference type="Pfam" id="PF01145"/>
    </source>
</evidence>
<dbReference type="GO" id="GO:0008233">
    <property type="term" value="F:peptidase activity"/>
    <property type="evidence" value="ECO:0007669"/>
    <property type="project" value="UniProtKB-KW"/>
</dbReference>